<name>A0AC35TUJ0_9BILA</name>
<dbReference type="Proteomes" id="UP000095286">
    <property type="component" value="Unplaced"/>
</dbReference>
<accession>A0AC35TUJ0</accession>
<sequence length="230" mass="26152">MMLSKNIQGIEDDDHLPPNPDDQIIKEEQDKVELDEDVFSYSCGCGTLAVISEIPLERLPLRKDDLSRVFDSKDKNTTVFGDNGESLYIKRSEDQYEYIQLKNCTSCATPIFYQHPNVADPSLTGTIYFILHGAVHLNKSEFAEENEKTILNKKVKSGGRGRIVVSTMIEKCSHNEDQEVVERSDNYNLNAQLVQQELGKRNAKYAEKWDELKRMGENAGKKKFKGTLLS</sequence>
<evidence type="ECO:0000313" key="1">
    <source>
        <dbReference type="Proteomes" id="UP000095286"/>
    </source>
</evidence>
<dbReference type="WBParaSite" id="RSKR_0000433400.1">
    <property type="protein sequence ID" value="RSKR_0000433400.1"/>
    <property type="gene ID" value="RSKR_0000433400"/>
</dbReference>
<organism evidence="1 2">
    <name type="scientific">Rhabditophanes sp. KR3021</name>
    <dbReference type="NCBI Taxonomy" id="114890"/>
    <lineage>
        <taxon>Eukaryota</taxon>
        <taxon>Metazoa</taxon>
        <taxon>Ecdysozoa</taxon>
        <taxon>Nematoda</taxon>
        <taxon>Chromadorea</taxon>
        <taxon>Rhabditida</taxon>
        <taxon>Tylenchina</taxon>
        <taxon>Panagrolaimomorpha</taxon>
        <taxon>Strongyloidoidea</taxon>
        <taxon>Alloionematidae</taxon>
        <taxon>Rhabditophanes</taxon>
    </lineage>
</organism>
<protein>
    <submittedName>
        <fullName evidence="2">STING ER exit protein</fullName>
    </submittedName>
</protein>
<reference evidence="2" key="1">
    <citation type="submission" date="2016-11" db="UniProtKB">
        <authorList>
            <consortium name="WormBaseParasite"/>
        </authorList>
    </citation>
    <scope>IDENTIFICATION</scope>
    <source>
        <strain evidence="2">KR3021</strain>
    </source>
</reference>
<evidence type="ECO:0000313" key="2">
    <source>
        <dbReference type="WBParaSite" id="RSKR_0000433400.1"/>
    </source>
</evidence>
<proteinExistence type="predicted"/>